<dbReference type="GeneID" id="36514971"/>
<name>A0A2T0FF27_9ASCO</name>
<dbReference type="Gene3D" id="3.40.309.10">
    <property type="entry name" value="Aldehyde Dehydrogenase, Chain A, domain 2"/>
    <property type="match status" value="1"/>
</dbReference>
<keyword evidence="7" id="KW-1185">Reference proteome</keyword>
<evidence type="ECO:0000313" key="6">
    <source>
        <dbReference type="EMBL" id="PRT53602.1"/>
    </source>
</evidence>
<dbReference type="Gene3D" id="3.40.605.10">
    <property type="entry name" value="Aldehyde Dehydrogenase, Chain A, domain 1"/>
    <property type="match status" value="1"/>
</dbReference>
<gene>
    <name evidence="6" type="ORF">B9G98_01222</name>
</gene>
<dbReference type="SUPFAM" id="SSF53720">
    <property type="entry name" value="ALDH-like"/>
    <property type="match status" value="1"/>
</dbReference>
<dbReference type="Proteomes" id="UP000238350">
    <property type="component" value="Unassembled WGS sequence"/>
</dbReference>
<evidence type="ECO:0000256" key="1">
    <source>
        <dbReference type="ARBA" id="ARBA00009986"/>
    </source>
</evidence>
<dbReference type="InterPro" id="IPR016161">
    <property type="entry name" value="Ald_DH/histidinol_DH"/>
</dbReference>
<dbReference type="FunFam" id="3.40.309.10:FF:000012">
    <property type="entry name" value="Betaine aldehyde dehydrogenase"/>
    <property type="match status" value="1"/>
</dbReference>
<comment type="similarity">
    <text evidence="1 4">Belongs to the aldehyde dehydrogenase family.</text>
</comment>
<evidence type="ECO:0000256" key="2">
    <source>
        <dbReference type="ARBA" id="ARBA00023002"/>
    </source>
</evidence>
<dbReference type="PROSITE" id="PS00687">
    <property type="entry name" value="ALDEHYDE_DEHYDR_GLU"/>
    <property type="match status" value="1"/>
</dbReference>
<dbReference type="PANTHER" id="PTHR11699">
    <property type="entry name" value="ALDEHYDE DEHYDROGENASE-RELATED"/>
    <property type="match status" value="1"/>
</dbReference>
<comment type="caution">
    <text evidence="6">The sequence shown here is derived from an EMBL/GenBank/DDBJ whole genome shotgun (WGS) entry which is preliminary data.</text>
</comment>
<dbReference type="AlphaFoldDB" id="A0A2T0FF27"/>
<dbReference type="Pfam" id="PF00171">
    <property type="entry name" value="Aldedh"/>
    <property type="match status" value="1"/>
</dbReference>
<reference evidence="6 7" key="1">
    <citation type="submission" date="2017-04" db="EMBL/GenBank/DDBJ databases">
        <title>Genome sequencing of [Candida] sorbophila.</title>
        <authorList>
            <person name="Ahn J.O."/>
        </authorList>
    </citation>
    <scope>NUCLEOTIDE SEQUENCE [LARGE SCALE GENOMIC DNA]</scope>
    <source>
        <strain evidence="6 7">DS02</strain>
    </source>
</reference>
<evidence type="ECO:0000256" key="3">
    <source>
        <dbReference type="PROSITE-ProRule" id="PRU10007"/>
    </source>
</evidence>
<dbReference type="InterPro" id="IPR016162">
    <property type="entry name" value="Ald_DH_N"/>
</dbReference>
<dbReference type="OrthoDB" id="310895at2759"/>
<dbReference type="RefSeq" id="XP_024663548.1">
    <property type="nucleotide sequence ID" value="XM_024807780.1"/>
</dbReference>
<dbReference type="GO" id="GO:0016620">
    <property type="term" value="F:oxidoreductase activity, acting on the aldehyde or oxo group of donors, NAD or NADP as acceptor"/>
    <property type="evidence" value="ECO:0007669"/>
    <property type="project" value="InterPro"/>
</dbReference>
<protein>
    <submittedName>
        <fullName evidence="6">Aldehyde dehydrogenase</fullName>
    </submittedName>
</protein>
<dbReference type="InterPro" id="IPR029510">
    <property type="entry name" value="Ald_DH_CS_GLU"/>
</dbReference>
<evidence type="ECO:0000256" key="4">
    <source>
        <dbReference type="RuleBase" id="RU003345"/>
    </source>
</evidence>
<dbReference type="FunFam" id="3.40.605.10:FF:000050">
    <property type="entry name" value="Aldehyde dehydrogenase, mitochondrial"/>
    <property type="match status" value="1"/>
</dbReference>
<organism evidence="6 7">
    <name type="scientific">Wickerhamiella sorbophila</name>
    <dbReference type="NCBI Taxonomy" id="45607"/>
    <lineage>
        <taxon>Eukaryota</taxon>
        <taxon>Fungi</taxon>
        <taxon>Dikarya</taxon>
        <taxon>Ascomycota</taxon>
        <taxon>Saccharomycotina</taxon>
        <taxon>Dipodascomycetes</taxon>
        <taxon>Dipodascales</taxon>
        <taxon>Trichomonascaceae</taxon>
        <taxon>Wickerhamiella</taxon>
    </lineage>
</organism>
<proteinExistence type="inferred from homology"/>
<evidence type="ECO:0000313" key="7">
    <source>
        <dbReference type="Proteomes" id="UP000238350"/>
    </source>
</evidence>
<feature type="domain" description="Aldehyde dehydrogenase" evidence="5">
    <location>
        <begin position="24"/>
        <end position="486"/>
    </location>
</feature>
<accession>A0A2T0FF27</accession>
<keyword evidence="2 4" id="KW-0560">Oxidoreductase</keyword>
<evidence type="ECO:0000259" key="5">
    <source>
        <dbReference type="Pfam" id="PF00171"/>
    </source>
</evidence>
<dbReference type="InterPro" id="IPR015590">
    <property type="entry name" value="Aldehyde_DH_dom"/>
</dbReference>
<dbReference type="EMBL" id="NDIQ01000001">
    <property type="protein sequence ID" value="PRT53602.1"/>
    <property type="molecule type" value="Genomic_DNA"/>
</dbReference>
<sequence>MSVKITLGDVTYEQPTQLFINNEWVDATGGKTIVSVNPATEEPIATVQAASAADVDRAVKAARAAFHGEWAKWTGYERGELLRRLGEEIKKDFDTLTAVEAADSGKPRWQNANYDVDHCIEVYNYYAGWADKIEGKVTMDNPGRVMYTRHQPYGVVGQIIPWNYPLAMAAWKIAPAIAAGNVVVMKTAENTPLSMLYFCNLVKRAGFPPGVFNLLSGYGAEAGNALTGHMDVDKVAFTGSTPVGQAVMASAAKSNLKNVTLECGGKSAAVVFDDADIEQAAKWCVEGIMYNMGQVCCATSRIIVQEKVYEQFIGELKKACEARTTIGDTFDKNTSHGPQVSSIQFNRVLNYIAKGKSEGARCVLGGDRAGNKGYFVQPTIFADVTPEMTIAREEIFGPVVTVTRFKTFDEGIAIANDSLFGLGGAVFSQNITQAHKAANAMDTGTVWINSSNDQDLHLPFGGFKMSGIGSELGGYGLDAYLHPKSIQINLDSKL</sequence>
<feature type="active site" evidence="3">
    <location>
        <position position="262"/>
    </location>
</feature>
<dbReference type="STRING" id="45607.A0A2T0FF27"/>
<dbReference type="InterPro" id="IPR016163">
    <property type="entry name" value="Ald_DH_C"/>
</dbReference>